<organism evidence="1 2">
    <name type="scientific">Physcomitrium patens</name>
    <name type="common">Spreading-leaved earth moss</name>
    <name type="synonym">Physcomitrella patens</name>
    <dbReference type="NCBI Taxonomy" id="3218"/>
    <lineage>
        <taxon>Eukaryota</taxon>
        <taxon>Viridiplantae</taxon>
        <taxon>Streptophyta</taxon>
        <taxon>Embryophyta</taxon>
        <taxon>Bryophyta</taxon>
        <taxon>Bryophytina</taxon>
        <taxon>Bryopsida</taxon>
        <taxon>Funariidae</taxon>
        <taxon>Funariales</taxon>
        <taxon>Funariaceae</taxon>
        <taxon>Physcomitrium</taxon>
    </lineage>
</organism>
<accession>A0A7I3YXV7</accession>
<name>A0A7I3YXV7_PHYPA</name>
<protein>
    <submittedName>
        <fullName evidence="1">Uncharacterized protein</fullName>
    </submittedName>
</protein>
<evidence type="ECO:0000313" key="1">
    <source>
        <dbReference type="EnsemblPlants" id="PAC:32905835.CDS.1"/>
    </source>
</evidence>
<gene>
    <name evidence="1" type="primary">LOC112294436</name>
</gene>
<keyword evidence="2" id="KW-1185">Reference proteome</keyword>
<reference evidence="1" key="3">
    <citation type="submission" date="2020-12" db="UniProtKB">
        <authorList>
            <consortium name="EnsemblPlants"/>
        </authorList>
    </citation>
    <scope>IDENTIFICATION</scope>
</reference>
<evidence type="ECO:0000313" key="2">
    <source>
        <dbReference type="Proteomes" id="UP000006727"/>
    </source>
</evidence>
<dbReference type="EnsemblPlants" id="Pp3c17_21860V3.2">
    <property type="protein sequence ID" value="PAC:32905835.CDS.1"/>
    <property type="gene ID" value="Pp3c17_21860"/>
</dbReference>
<dbReference type="AlphaFoldDB" id="A0A7I3YXV7"/>
<proteinExistence type="predicted"/>
<reference evidence="1 2" key="1">
    <citation type="journal article" date="2008" name="Science">
        <title>The Physcomitrella genome reveals evolutionary insights into the conquest of land by plants.</title>
        <authorList>
            <person name="Rensing S."/>
            <person name="Lang D."/>
            <person name="Zimmer A."/>
            <person name="Terry A."/>
            <person name="Salamov A."/>
            <person name="Shapiro H."/>
            <person name="Nishiyama T."/>
            <person name="Perroud P.-F."/>
            <person name="Lindquist E."/>
            <person name="Kamisugi Y."/>
            <person name="Tanahashi T."/>
            <person name="Sakakibara K."/>
            <person name="Fujita T."/>
            <person name="Oishi K."/>
            <person name="Shin-I T."/>
            <person name="Kuroki Y."/>
            <person name="Toyoda A."/>
            <person name="Suzuki Y."/>
            <person name="Hashimoto A."/>
            <person name="Yamaguchi K."/>
            <person name="Sugano A."/>
            <person name="Kohara Y."/>
            <person name="Fujiyama A."/>
            <person name="Anterola A."/>
            <person name="Aoki S."/>
            <person name="Ashton N."/>
            <person name="Barbazuk W.B."/>
            <person name="Barker E."/>
            <person name="Bennetzen J."/>
            <person name="Bezanilla M."/>
            <person name="Blankenship R."/>
            <person name="Cho S.H."/>
            <person name="Dutcher S."/>
            <person name="Estelle M."/>
            <person name="Fawcett J.A."/>
            <person name="Gundlach H."/>
            <person name="Hanada K."/>
            <person name="Heyl A."/>
            <person name="Hicks K.A."/>
            <person name="Hugh J."/>
            <person name="Lohr M."/>
            <person name="Mayer K."/>
            <person name="Melkozernov A."/>
            <person name="Murata T."/>
            <person name="Nelson D."/>
            <person name="Pils B."/>
            <person name="Prigge M."/>
            <person name="Reiss B."/>
            <person name="Renner T."/>
            <person name="Rombauts S."/>
            <person name="Rushton P."/>
            <person name="Sanderfoot A."/>
            <person name="Schween G."/>
            <person name="Shiu S.-H."/>
            <person name="Stueber K."/>
            <person name="Theodoulou F.L."/>
            <person name="Tu H."/>
            <person name="Van de Peer Y."/>
            <person name="Verrier P.J."/>
            <person name="Waters E."/>
            <person name="Wood A."/>
            <person name="Yang L."/>
            <person name="Cove D."/>
            <person name="Cuming A."/>
            <person name="Hasebe M."/>
            <person name="Lucas S."/>
            <person name="Mishler D.B."/>
            <person name="Reski R."/>
            <person name="Grigoriev I."/>
            <person name="Quatrano R.S."/>
            <person name="Boore J.L."/>
        </authorList>
    </citation>
    <scope>NUCLEOTIDE SEQUENCE [LARGE SCALE GENOMIC DNA]</scope>
    <source>
        <strain evidence="1 2">cv. Gransden 2004</strain>
    </source>
</reference>
<dbReference type="Gramene" id="Pp3c17_21860V3.2">
    <property type="protein sequence ID" value="PAC:32905835.CDS.1"/>
    <property type="gene ID" value="Pp3c17_21860"/>
</dbReference>
<dbReference type="Proteomes" id="UP000006727">
    <property type="component" value="Chromosome 17"/>
</dbReference>
<reference evidence="1 2" key="2">
    <citation type="journal article" date="2018" name="Plant J.">
        <title>The Physcomitrella patens chromosome-scale assembly reveals moss genome structure and evolution.</title>
        <authorList>
            <person name="Lang D."/>
            <person name="Ullrich K.K."/>
            <person name="Murat F."/>
            <person name="Fuchs J."/>
            <person name="Jenkins J."/>
            <person name="Haas F.B."/>
            <person name="Piednoel M."/>
            <person name="Gundlach H."/>
            <person name="Van Bel M."/>
            <person name="Meyberg R."/>
            <person name="Vives C."/>
            <person name="Morata J."/>
            <person name="Symeonidi A."/>
            <person name="Hiss M."/>
            <person name="Muchero W."/>
            <person name="Kamisugi Y."/>
            <person name="Saleh O."/>
            <person name="Blanc G."/>
            <person name="Decker E.L."/>
            <person name="van Gessel N."/>
            <person name="Grimwood J."/>
            <person name="Hayes R.D."/>
            <person name="Graham S.W."/>
            <person name="Gunter L.E."/>
            <person name="McDaniel S.F."/>
            <person name="Hoernstein S.N.W."/>
            <person name="Larsson A."/>
            <person name="Li F.W."/>
            <person name="Perroud P.F."/>
            <person name="Phillips J."/>
            <person name="Ranjan P."/>
            <person name="Rokshar D.S."/>
            <person name="Rothfels C.J."/>
            <person name="Schneider L."/>
            <person name="Shu S."/>
            <person name="Stevenson D.W."/>
            <person name="Thummler F."/>
            <person name="Tillich M."/>
            <person name="Villarreal Aguilar J.C."/>
            <person name="Widiez T."/>
            <person name="Wong G.K."/>
            <person name="Wymore A."/>
            <person name="Zhang Y."/>
            <person name="Zimmer A.D."/>
            <person name="Quatrano R.S."/>
            <person name="Mayer K.F.X."/>
            <person name="Goodstein D."/>
            <person name="Casacuberta J.M."/>
            <person name="Vandepoele K."/>
            <person name="Reski R."/>
            <person name="Cuming A.C."/>
            <person name="Tuskan G.A."/>
            <person name="Maumus F."/>
            <person name="Salse J."/>
            <person name="Schmutz J."/>
            <person name="Rensing S.A."/>
        </authorList>
    </citation>
    <scope>NUCLEOTIDE SEQUENCE [LARGE SCALE GENOMIC DNA]</scope>
    <source>
        <strain evidence="1 2">cv. Gransden 2004</strain>
    </source>
</reference>
<sequence>MCTLATRTSQLPRATPDNAEAYESMASETQNGHLSEMPSTSRIPNPAGAVFWICNAPLATLPRLAQLQLFVVAVDVRRCALSGWGRGRARAPIIVHGIRNCDVRYYRIYGVCIPSQCFPTLFVKDFNGFFCFLSFLKNNRFEDSS</sequence>
<dbReference type="EMBL" id="ABEU02000017">
    <property type="status" value="NOT_ANNOTATED_CDS"/>
    <property type="molecule type" value="Genomic_DNA"/>
</dbReference>